<dbReference type="Gene3D" id="3.40.50.720">
    <property type="entry name" value="NAD(P)-binding Rossmann-like Domain"/>
    <property type="match status" value="1"/>
</dbReference>
<name>A0ABT9BJ86_9MICO</name>
<dbReference type="InterPro" id="IPR002347">
    <property type="entry name" value="SDR_fam"/>
</dbReference>
<dbReference type="InterPro" id="IPR036291">
    <property type="entry name" value="NAD(P)-bd_dom_sf"/>
</dbReference>
<dbReference type="Pfam" id="PF13561">
    <property type="entry name" value="adh_short_C2"/>
    <property type="match status" value="1"/>
</dbReference>
<accession>A0ABT9BJ86</accession>
<protein>
    <submittedName>
        <fullName evidence="3">SDR family oxidoreductase</fullName>
        <ecNumber evidence="3">1.-.-.-</ecNumber>
    </submittedName>
</protein>
<dbReference type="EC" id="1.-.-.-" evidence="3"/>
<proteinExistence type="inferred from homology"/>
<sequence>MTRPLEGKWALVTGSAHNLGLAIATELAEQGARVLVHGLHGAEEAAARVAAAVPGSAPQSLAFDLADPDAVAEAFAELEVRGIRLDILVNNAAHLGITDVAALDQSGDLFRDVLEVNVFGTYQCSILAARAMAAHGGGSIVNISSLAGQRAIHDRLAYNTSKAAIDGMTRSMAIDFAEYGVRVNAIAPGYVWSDRWEAIGDEEAVRRRARIPAGAETTQREIASLVAYLASGSAPTLTGEVIAIDGGLAAQQSPRAS</sequence>
<keyword evidence="4" id="KW-1185">Reference proteome</keyword>
<gene>
    <name evidence="3" type="ORF">Q5716_00070</name>
</gene>
<evidence type="ECO:0000313" key="3">
    <source>
        <dbReference type="EMBL" id="MDO7880614.1"/>
    </source>
</evidence>
<dbReference type="CDD" id="cd05233">
    <property type="entry name" value="SDR_c"/>
    <property type="match status" value="1"/>
</dbReference>
<dbReference type="SUPFAM" id="SSF51735">
    <property type="entry name" value="NAD(P)-binding Rossmann-fold domains"/>
    <property type="match status" value="1"/>
</dbReference>
<dbReference type="EMBL" id="JAUQUB010000001">
    <property type="protein sequence ID" value="MDO7880614.1"/>
    <property type="molecule type" value="Genomic_DNA"/>
</dbReference>
<dbReference type="PROSITE" id="PS00061">
    <property type="entry name" value="ADH_SHORT"/>
    <property type="match status" value="1"/>
</dbReference>
<dbReference type="Proteomes" id="UP001241072">
    <property type="component" value="Unassembled WGS sequence"/>
</dbReference>
<organism evidence="3 4">
    <name type="scientific">Antiquaquibacter soli</name>
    <dbReference type="NCBI Taxonomy" id="3064523"/>
    <lineage>
        <taxon>Bacteria</taxon>
        <taxon>Bacillati</taxon>
        <taxon>Actinomycetota</taxon>
        <taxon>Actinomycetes</taxon>
        <taxon>Micrococcales</taxon>
        <taxon>Microbacteriaceae</taxon>
        <taxon>Antiquaquibacter</taxon>
    </lineage>
</organism>
<keyword evidence="2 3" id="KW-0560">Oxidoreductase</keyword>
<comment type="caution">
    <text evidence="3">The sequence shown here is derived from an EMBL/GenBank/DDBJ whole genome shotgun (WGS) entry which is preliminary data.</text>
</comment>
<dbReference type="RefSeq" id="WP_305001046.1">
    <property type="nucleotide sequence ID" value="NZ_JAUQUB010000001.1"/>
</dbReference>
<comment type="similarity">
    <text evidence="1">Belongs to the short-chain dehydrogenases/reductases (SDR) family.</text>
</comment>
<dbReference type="PANTHER" id="PTHR43639:SF1">
    <property type="entry name" value="SHORT-CHAIN DEHYDROGENASE_REDUCTASE FAMILY PROTEIN"/>
    <property type="match status" value="1"/>
</dbReference>
<evidence type="ECO:0000313" key="4">
    <source>
        <dbReference type="Proteomes" id="UP001241072"/>
    </source>
</evidence>
<reference evidence="3 4" key="1">
    <citation type="submission" date="2023-07" db="EMBL/GenBank/DDBJ databases">
        <title>Protaetiibacter sp. nov WY-16 isolated from soil.</title>
        <authorList>
            <person name="Liu B."/>
            <person name="Wan Y."/>
        </authorList>
    </citation>
    <scope>NUCLEOTIDE SEQUENCE [LARGE SCALE GENOMIC DNA]</scope>
    <source>
        <strain evidence="3 4">WY-16</strain>
    </source>
</reference>
<dbReference type="PANTHER" id="PTHR43639">
    <property type="entry name" value="OXIDOREDUCTASE, SHORT-CHAIN DEHYDROGENASE/REDUCTASE FAMILY (AFU_ORTHOLOGUE AFUA_5G02870)"/>
    <property type="match status" value="1"/>
</dbReference>
<dbReference type="GO" id="GO:0016491">
    <property type="term" value="F:oxidoreductase activity"/>
    <property type="evidence" value="ECO:0007669"/>
    <property type="project" value="UniProtKB-KW"/>
</dbReference>
<dbReference type="InterPro" id="IPR020904">
    <property type="entry name" value="Sc_DH/Rdtase_CS"/>
</dbReference>
<dbReference type="PRINTS" id="PR00080">
    <property type="entry name" value="SDRFAMILY"/>
</dbReference>
<evidence type="ECO:0000256" key="1">
    <source>
        <dbReference type="ARBA" id="ARBA00006484"/>
    </source>
</evidence>
<dbReference type="PRINTS" id="PR00081">
    <property type="entry name" value="GDHRDH"/>
</dbReference>
<evidence type="ECO:0000256" key="2">
    <source>
        <dbReference type="ARBA" id="ARBA00023002"/>
    </source>
</evidence>